<accession>A0A665WIA4</accession>
<sequence>CLTAPQPNLSVFPHTVSKPNFVSLNVKGINARLKRQRRDSSLKKFFLQETHLKRHIIPLKRNGLGYIFHSKFGTRSRGAEILLPKDAPLWAKEVISDPGSRYVILCGQLFNSPLIQMWVYSSPQTGTKFFAAISSYSTYNLIIGCKFNSVLNLRSSTREQSLSNSARSIL</sequence>
<dbReference type="AlphaFoldDB" id="A0A665WIA4"/>
<name>A0A665WIA4_ECHNA</name>
<protein>
    <submittedName>
        <fullName evidence="1">Uncharacterized protein</fullName>
    </submittedName>
</protein>
<evidence type="ECO:0000313" key="2">
    <source>
        <dbReference type="Proteomes" id="UP000472264"/>
    </source>
</evidence>
<reference evidence="1" key="3">
    <citation type="submission" date="2025-09" db="UniProtKB">
        <authorList>
            <consortium name="Ensembl"/>
        </authorList>
    </citation>
    <scope>IDENTIFICATION</scope>
</reference>
<dbReference type="InterPro" id="IPR036691">
    <property type="entry name" value="Endo/exonu/phosph_ase_sf"/>
</dbReference>
<organism evidence="1 2">
    <name type="scientific">Echeneis naucrates</name>
    <name type="common">Live sharksucker</name>
    <dbReference type="NCBI Taxonomy" id="173247"/>
    <lineage>
        <taxon>Eukaryota</taxon>
        <taxon>Metazoa</taxon>
        <taxon>Chordata</taxon>
        <taxon>Craniata</taxon>
        <taxon>Vertebrata</taxon>
        <taxon>Euteleostomi</taxon>
        <taxon>Actinopterygii</taxon>
        <taxon>Neopterygii</taxon>
        <taxon>Teleostei</taxon>
        <taxon>Neoteleostei</taxon>
        <taxon>Acanthomorphata</taxon>
        <taxon>Carangaria</taxon>
        <taxon>Carangiformes</taxon>
        <taxon>Echeneidae</taxon>
        <taxon>Echeneis</taxon>
    </lineage>
</organism>
<dbReference type="Gene3D" id="3.60.10.10">
    <property type="entry name" value="Endonuclease/exonuclease/phosphatase"/>
    <property type="match status" value="1"/>
</dbReference>
<dbReference type="Proteomes" id="UP000472264">
    <property type="component" value="Chromosome 3"/>
</dbReference>
<reference evidence="1" key="1">
    <citation type="submission" date="2021-04" db="EMBL/GenBank/DDBJ databases">
        <authorList>
            <consortium name="Wellcome Sanger Institute Data Sharing"/>
        </authorList>
    </citation>
    <scope>NUCLEOTIDE SEQUENCE [LARGE SCALE GENOMIC DNA]</scope>
</reference>
<proteinExistence type="predicted"/>
<dbReference type="InParanoid" id="A0A665WIA4"/>
<dbReference type="Ensembl" id="ENSENLT00000044968.1">
    <property type="protein sequence ID" value="ENSENLP00000043869.1"/>
    <property type="gene ID" value="ENSENLG00000018704.1"/>
</dbReference>
<evidence type="ECO:0000313" key="1">
    <source>
        <dbReference type="Ensembl" id="ENSENLP00000043869.1"/>
    </source>
</evidence>
<reference evidence="1" key="2">
    <citation type="submission" date="2025-08" db="UniProtKB">
        <authorList>
            <consortium name="Ensembl"/>
        </authorList>
    </citation>
    <scope>IDENTIFICATION</scope>
</reference>
<keyword evidence="2" id="KW-1185">Reference proteome</keyword>